<dbReference type="Proteomes" id="UP001148299">
    <property type="component" value="Unassembled WGS sequence"/>
</dbReference>
<dbReference type="InterPro" id="IPR054208">
    <property type="entry name" value="DUF6914"/>
</dbReference>
<protein>
    <submittedName>
        <fullName evidence="1">Uncharacterized protein</fullName>
    </submittedName>
</protein>
<dbReference type="AlphaFoldDB" id="A0A9W9R4W0"/>
<name>A0A9W9R4W0_PENBR</name>
<dbReference type="Pfam" id="PF21858">
    <property type="entry name" value="DUF6914"/>
    <property type="match status" value="1"/>
</dbReference>
<sequence>MVTTNDSDIRNRDISPLTWSPNSLYIVLFDRGDKSYTFHWALYLHQTANSGFKYHLVNTTNSTSWKFDPHAIEHVDNDGSILTALEIGCLEPMMHPRLLQRLEEIPILGSERFRERITCRVWLKEAIYALDDEGYISPRKTVDEIEEKATLLAMQNKSLGRRTIAKIGDSDLGRHKFSCA</sequence>
<gene>
    <name evidence="1" type="ORF">N7541_006310</name>
</gene>
<organism evidence="1 2">
    <name type="scientific">Penicillium brevicompactum</name>
    <dbReference type="NCBI Taxonomy" id="5074"/>
    <lineage>
        <taxon>Eukaryota</taxon>
        <taxon>Fungi</taxon>
        <taxon>Dikarya</taxon>
        <taxon>Ascomycota</taxon>
        <taxon>Pezizomycotina</taxon>
        <taxon>Eurotiomycetes</taxon>
        <taxon>Eurotiomycetidae</taxon>
        <taxon>Eurotiales</taxon>
        <taxon>Aspergillaceae</taxon>
        <taxon>Penicillium</taxon>
    </lineage>
</organism>
<comment type="caution">
    <text evidence="1">The sequence shown here is derived from an EMBL/GenBank/DDBJ whole genome shotgun (WGS) entry which is preliminary data.</text>
</comment>
<reference evidence="1" key="2">
    <citation type="journal article" date="2023" name="IMA Fungus">
        <title>Comparative genomic study of the Penicillium genus elucidates a diverse pangenome and 15 lateral gene transfer events.</title>
        <authorList>
            <person name="Petersen C."/>
            <person name="Sorensen T."/>
            <person name="Nielsen M.R."/>
            <person name="Sondergaard T.E."/>
            <person name="Sorensen J.L."/>
            <person name="Fitzpatrick D.A."/>
            <person name="Frisvad J.C."/>
            <person name="Nielsen K.L."/>
        </authorList>
    </citation>
    <scope>NUCLEOTIDE SEQUENCE</scope>
    <source>
        <strain evidence="1">IBT 35675</strain>
    </source>
</reference>
<dbReference type="EMBL" id="JAPZBR010000005">
    <property type="protein sequence ID" value="KAJ5353746.1"/>
    <property type="molecule type" value="Genomic_DNA"/>
</dbReference>
<keyword evidence="2" id="KW-1185">Reference proteome</keyword>
<evidence type="ECO:0000313" key="1">
    <source>
        <dbReference type="EMBL" id="KAJ5353746.1"/>
    </source>
</evidence>
<accession>A0A9W9R4W0</accession>
<reference evidence="1" key="1">
    <citation type="submission" date="2022-12" db="EMBL/GenBank/DDBJ databases">
        <authorList>
            <person name="Petersen C."/>
        </authorList>
    </citation>
    <scope>NUCLEOTIDE SEQUENCE</scope>
    <source>
        <strain evidence="1">IBT 35675</strain>
    </source>
</reference>
<evidence type="ECO:0000313" key="2">
    <source>
        <dbReference type="Proteomes" id="UP001148299"/>
    </source>
</evidence>
<proteinExistence type="predicted"/>